<dbReference type="RefSeq" id="WP_038601912.1">
    <property type="nucleotide sequence ID" value="NZ_CP007452.1"/>
</dbReference>
<dbReference type="STRING" id="1286171.EAL2_c13380"/>
<dbReference type="PANTHER" id="PTHR30385:SF7">
    <property type="entry name" value="RNA POLYMERASE SIGMA FACTOR FLIA"/>
    <property type="match status" value="1"/>
</dbReference>
<dbReference type="Pfam" id="PF04542">
    <property type="entry name" value="Sigma70_r2"/>
    <property type="match status" value="1"/>
</dbReference>
<dbReference type="KEGG" id="eac:EAL2_c13380"/>
<sequence length="244" mass="28322">MIGENELWEIYKTCKCEAKVKELRETLILRYIELVKIIAARLYNFYASNIEYEDLVSYGVIGLIDAIERYDPAKDTKFETYSTIRIRGAIIDQIRSLDWVPRSVRQKSKLLKEAYSKLERELGREPTIDEIASQLGKTGDDVNKMLSETCSFNIISLEDELSESYKLQVRDIANATPEEALIKKELLENLKRGIKRLNDREQLVLDLYYNRELAYKEIACLLKVTESRISQIHSKAIIKLKAAF</sequence>
<dbReference type="CDD" id="cd06171">
    <property type="entry name" value="Sigma70_r4"/>
    <property type="match status" value="1"/>
</dbReference>
<dbReference type="Pfam" id="PF04545">
    <property type="entry name" value="Sigma70_r4"/>
    <property type="match status" value="1"/>
</dbReference>
<dbReference type="InterPro" id="IPR012845">
    <property type="entry name" value="RNA_pol_sigma_FliA_WhiG"/>
</dbReference>
<dbReference type="eggNOG" id="COG1191">
    <property type="taxonomic scope" value="Bacteria"/>
</dbReference>
<evidence type="ECO:0000256" key="3">
    <source>
        <dbReference type="ARBA" id="ARBA00023125"/>
    </source>
</evidence>
<dbReference type="Gene3D" id="1.20.140.160">
    <property type="match status" value="1"/>
</dbReference>
<protein>
    <submittedName>
        <fullName evidence="6">RNA polymerase sigma factor WhiG</fullName>
    </submittedName>
</protein>
<evidence type="ECO:0000313" key="7">
    <source>
        <dbReference type="Proteomes" id="UP000019591"/>
    </source>
</evidence>
<dbReference type="PIRSF" id="PIRSF000770">
    <property type="entry name" value="RNA_pol_sigma-SigE/K"/>
    <property type="match status" value="1"/>
</dbReference>
<dbReference type="AlphaFoldDB" id="W8TFP6"/>
<dbReference type="InterPro" id="IPR013324">
    <property type="entry name" value="RNA_pol_sigma_r3/r4-like"/>
</dbReference>
<evidence type="ECO:0000256" key="2">
    <source>
        <dbReference type="ARBA" id="ARBA00023082"/>
    </source>
</evidence>
<evidence type="ECO:0000256" key="1">
    <source>
        <dbReference type="ARBA" id="ARBA00023015"/>
    </source>
</evidence>
<dbReference type="InterPro" id="IPR007624">
    <property type="entry name" value="RNA_pol_sigma70_r3"/>
</dbReference>
<dbReference type="InterPro" id="IPR014284">
    <property type="entry name" value="RNA_pol_sigma-70_dom"/>
</dbReference>
<dbReference type="NCBIfam" id="TIGR02479">
    <property type="entry name" value="FliA_WhiG"/>
    <property type="match status" value="1"/>
</dbReference>
<evidence type="ECO:0000256" key="4">
    <source>
        <dbReference type="ARBA" id="ARBA00023163"/>
    </source>
</evidence>
<name>W8TFP6_PEPAC</name>
<dbReference type="InterPro" id="IPR007630">
    <property type="entry name" value="RNA_pol_sigma70_r4"/>
</dbReference>
<dbReference type="PRINTS" id="PR00046">
    <property type="entry name" value="SIGMA70FCT"/>
</dbReference>
<dbReference type="PANTHER" id="PTHR30385">
    <property type="entry name" value="SIGMA FACTOR F FLAGELLAR"/>
    <property type="match status" value="1"/>
</dbReference>
<dbReference type="NCBIfam" id="NF005413">
    <property type="entry name" value="PRK06986.1"/>
    <property type="match status" value="1"/>
</dbReference>
<proteinExistence type="predicted"/>
<dbReference type="HOGENOM" id="CLU_014793_8_1_9"/>
<dbReference type="GO" id="GO:0006352">
    <property type="term" value="P:DNA-templated transcription initiation"/>
    <property type="evidence" value="ECO:0007669"/>
    <property type="project" value="InterPro"/>
</dbReference>
<dbReference type="NCBIfam" id="TIGR02937">
    <property type="entry name" value="sigma70-ECF"/>
    <property type="match status" value="1"/>
</dbReference>
<keyword evidence="4" id="KW-0804">Transcription</keyword>
<dbReference type="EMBL" id="CP007452">
    <property type="protein sequence ID" value="AHM56633.1"/>
    <property type="molecule type" value="Genomic_DNA"/>
</dbReference>
<accession>W8TFP6</accession>
<dbReference type="SUPFAM" id="SSF88659">
    <property type="entry name" value="Sigma3 and sigma4 domains of RNA polymerase sigma factors"/>
    <property type="match status" value="2"/>
</dbReference>
<dbReference type="GO" id="GO:0016987">
    <property type="term" value="F:sigma factor activity"/>
    <property type="evidence" value="ECO:0007669"/>
    <property type="project" value="UniProtKB-KW"/>
</dbReference>
<dbReference type="Pfam" id="PF04539">
    <property type="entry name" value="Sigma70_r3"/>
    <property type="match status" value="1"/>
</dbReference>
<dbReference type="GO" id="GO:0003677">
    <property type="term" value="F:DNA binding"/>
    <property type="evidence" value="ECO:0007669"/>
    <property type="project" value="UniProtKB-KW"/>
</dbReference>
<keyword evidence="1" id="KW-0805">Transcription regulation</keyword>
<evidence type="ECO:0000259" key="5">
    <source>
        <dbReference type="PROSITE" id="PS00715"/>
    </source>
</evidence>
<keyword evidence="7" id="KW-1185">Reference proteome</keyword>
<dbReference type="InterPro" id="IPR007627">
    <property type="entry name" value="RNA_pol_sigma70_r2"/>
</dbReference>
<dbReference type="Proteomes" id="UP000019591">
    <property type="component" value="Chromosome"/>
</dbReference>
<dbReference type="Gene3D" id="1.10.1740.10">
    <property type="match status" value="1"/>
</dbReference>
<feature type="domain" description="RNA polymerase sigma-70" evidence="5">
    <location>
        <begin position="54"/>
        <end position="67"/>
    </location>
</feature>
<organism evidence="6 7">
    <name type="scientific">Peptoclostridium acidaminophilum DSM 3953</name>
    <dbReference type="NCBI Taxonomy" id="1286171"/>
    <lineage>
        <taxon>Bacteria</taxon>
        <taxon>Bacillati</taxon>
        <taxon>Bacillota</taxon>
        <taxon>Clostridia</taxon>
        <taxon>Peptostreptococcales</taxon>
        <taxon>Peptoclostridiaceae</taxon>
        <taxon>Peptoclostridium</taxon>
    </lineage>
</organism>
<dbReference type="PATRIC" id="fig|1286171.3.peg.1288"/>
<dbReference type="GO" id="GO:0003899">
    <property type="term" value="F:DNA-directed RNA polymerase activity"/>
    <property type="evidence" value="ECO:0007669"/>
    <property type="project" value="InterPro"/>
</dbReference>
<dbReference type="InterPro" id="IPR000943">
    <property type="entry name" value="RNA_pol_sigma70"/>
</dbReference>
<dbReference type="SUPFAM" id="SSF88946">
    <property type="entry name" value="Sigma2 domain of RNA polymerase sigma factors"/>
    <property type="match status" value="1"/>
</dbReference>
<evidence type="ECO:0000313" key="6">
    <source>
        <dbReference type="EMBL" id="AHM56633.1"/>
    </source>
</evidence>
<dbReference type="PROSITE" id="PS00715">
    <property type="entry name" value="SIGMA70_1"/>
    <property type="match status" value="1"/>
</dbReference>
<keyword evidence="3" id="KW-0238">DNA-binding</keyword>
<keyword evidence="2" id="KW-0731">Sigma factor</keyword>
<gene>
    <name evidence="6" type="primary">whiG</name>
    <name evidence="6" type="ORF">EAL2_c13380</name>
</gene>
<reference evidence="6 7" key="1">
    <citation type="journal article" date="2014" name="Genome Announc.">
        <title>Complete Genome Sequence of Amino Acid-Utilizing Eubacterium acidaminophilum al-2 (DSM 3953).</title>
        <authorList>
            <person name="Poehlein A."/>
            <person name="Andreesen J.R."/>
            <person name="Daniel R."/>
        </authorList>
    </citation>
    <scope>NUCLEOTIDE SEQUENCE [LARGE SCALE GENOMIC DNA]</scope>
    <source>
        <strain evidence="6 7">DSM 3953</strain>
    </source>
</reference>
<dbReference type="InterPro" id="IPR013325">
    <property type="entry name" value="RNA_pol_sigma_r2"/>
</dbReference>